<accession>A0A518I675</accession>
<reference evidence="1 2" key="1">
    <citation type="submission" date="2019-03" db="EMBL/GenBank/DDBJ databases">
        <title>Deep-cultivation of Planctomycetes and their phenomic and genomic characterization uncovers novel biology.</title>
        <authorList>
            <person name="Wiegand S."/>
            <person name="Jogler M."/>
            <person name="Boedeker C."/>
            <person name="Pinto D."/>
            <person name="Vollmers J."/>
            <person name="Rivas-Marin E."/>
            <person name="Kohn T."/>
            <person name="Peeters S.H."/>
            <person name="Heuer A."/>
            <person name="Rast P."/>
            <person name="Oberbeckmann S."/>
            <person name="Bunk B."/>
            <person name="Jeske O."/>
            <person name="Meyerdierks A."/>
            <person name="Storesund J.E."/>
            <person name="Kallscheuer N."/>
            <person name="Luecker S."/>
            <person name="Lage O.M."/>
            <person name="Pohl T."/>
            <person name="Merkel B.J."/>
            <person name="Hornburger P."/>
            <person name="Mueller R.-W."/>
            <person name="Bruemmer F."/>
            <person name="Labrenz M."/>
            <person name="Spormann A.M."/>
            <person name="Op den Camp H."/>
            <person name="Overmann J."/>
            <person name="Amann R."/>
            <person name="Jetten M.S.M."/>
            <person name="Mascher T."/>
            <person name="Medema M.H."/>
            <person name="Devos D.P."/>
            <person name="Kaster A.-K."/>
            <person name="Ovreas L."/>
            <person name="Rohde M."/>
            <person name="Galperin M.Y."/>
            <person name="Jogler C."/>
        </authorList>
    </citation>
    <scope>NUCLEOTIDE SEQUENCE [LARGE SCALE GENOMIC DNA]</scope>
    <source>
        <strain evidence="1 2">Enr17</strain>
    </source>
</reference>
<sequence>MSSINQSSPNLYQRLGLLLFFIRETSPKKCQKGMALPLFFEFVFAQRFRRDAVTSLIF</sequence>
<evidence type="ECO:0000313" key="1">
    <source>
        <dbReference type="EMBL" id="QDV48583.1"/>
    </source>
</evidence>
<keyword evidence="2" id="KW-1185">Reference proteome</keyword>
<dbReference type="Proteomes" id="UP000318313">
    <property type="component" value="Chromosome"/>
</dbReference>
<protein>
    <submittedName>
        <fullName evidence="1">Uncharacterized protein</fullName>
    </submittedName>
</protein>
<organism evidence="1 2">
    <name type="scientific">Gimesia fumaroli</name>
    <dbReference type="NCBI Taxonomy" id="2527976"/>
    <lineage>
        <taxon>Bacteria</taxon>
        <taxon>Pseudomonadati</taxon>
        <taxon>Planctomycetota</taxon>
        <taxon>Planctomycetia</taxon>
        <taxon>Planctomycetales</taxon>
        <taxon>Planctomycetaceae</taxon>
        <taxon>Gimesia</taxon>
    </lineage>
</organism>
<proteinExistence type="predicted"/>
<evidence type="ECO:0000313" key="2">
    <source>
        <dbReference type="Proteomes" id="UP000318313"/>
    </source>
</evidence>
<gene>
    <name evidence="1" type="ORF">Enr17x_05960</name>
</gene>
<dbReference type="AlphaFoldDB" id="A0A518I675"/>
<name>A0A518I675_9PLAN</name>
<dbReference type="EMBL" id="CP037452">
    <property type="protein sequence ID" value="QDV48583.1"/>
    <property type="molecule type" value="Genomic_DNA"/>
</dbReference>
<dbReference type="KEGG" id="gfm:Enr17x_05960"/>